<proteinExistence type="predicted"/>
<accession>A0AAE9YQM8</accession>
<evidence type="ECO:0000256" key="5">
    <source>
        <dbReference type="SAM" id="SignalP"/>
    </source>
</evidence>
<keyword evidence="4" id="KW-0472">Membrane</keyword>
<reference evidence="7 8" key="2">
    <citation type="journal article" date="2022" name="Mar. Drugs">
        <title>Bioassay-Guided Fractionation Leads to the Detection of Cholic Acid Generated by the Rare Thalassomonas sp.</title>
        <authorList>
            <person name="Pheiffer F."/>
            <person name="Schneider Y.K."/>
            <person name="Hansen E.H."/>
            <person name="Andersen J.H."/>
            <person name="Isaksson J."/>
            <person name="Busche T."/>
            <person name="R C."/>
            <person name="Kalinowski J."/>
            <person name="Zyl L.V."/>
            <person name="Trindade M."/>
        </authorList>
    </citation>
    <scope>NUCLEOTIDE SEQUENCE [LARGE SCALE GENOMIC DNA]</scope>
    <source>
        <strain evidence="7 8">A5K-106</strain>
    </source>
</reference>
<dbReference type="PROSITE" id="PS50007">
    <property type="entry name" value="PIPLC_X_DOMAIN"/>
    <property type="match status" value="1"/>
</dbReference>
<dbReference type="GO" id="GO:0006629">
    <property type="term" value="P:lipid metabolic process"/>
    <property type="evidence" value="ECO:0007669"/>
    <property type="project" value="InterPro"/>
</dbReference>
<dbReference type="InterPro" id="IPR001304">
    <property type="entry name" value="C-type_lectin-like"/>
</dbReference>
<dbReference type="PROSITE" id="PS50041">
    <property type="entry name" value="C_TYPE_LECTIN_2"/>
    <property type="match status" value="1"/>
</dbReference>
<dbReference type="PANTHER" id="PTHR35518">
    <property type="entry name" value="MAINTENANCE OF TELOMOERE CAPPING"/>
    <property type="match status" value="1"/>
</dbReference>
<dbReference type="GO" id="GO:0016020">
    <property type="term" value="C:membrane"/>
    <property type="evidence" value="ECO:0007669"/>
    <property type="project" value="UniProtKB-SubCell"/>
</dbReference>
<feature type="signal peptide" evidence="5">
    <location>
        <begin position="1"/>
        <end position="25"/>
    </location>
</feature>
<comment type="subcellular location">
    <subcellularLocation>
        <location evidence="1">Membrane</location>
    </subcellularLocation>
</comment>
<dbReference type="Pfam" id="PF26146">
    <property type="entry name" value="PI-PLC_X"/>
    <property type="match status" value="1"/>
</dbReference>
<evidence type="ECO:0000313" key="7">
    <source>
        <dbReference type="EMBL" id="WDD97796.1"/>
    </source>
</evidence>
<name>A0AAE9YQM8_9GAMM</name>
<keyword evidence="8" id="KW-1185">Reference proteome</keyword>
<keyword evidence="5" id="KW-0732">Signal</keyword>
<evidence type="ECO:0000256" key="3">
    <source>
        <dbReference type="ARBA" id="ARBA00022989"/>
    </source>
</evidence>
<gene>
    <name evidence="7" type="ORF">SG35_021205</name>
</gene>
<dbReference type="GO" id="GO:0008081">
    <property type="term" value="F:phosphoric diester hydrolase activity"/>
    <property type="evidence" value="ECO:0007669"/>
    <property type="project" value="InterPro"/>
</dbReference>
<feature type="chain" id="PRO_5041949774" description="C-type lectin domain-containing protein" evidence="5">
    <location>
        <begin position="26"/>
        <end position="408"/>
    </location>
</feature>
<dbReference type="GO" id="GO:0004436">
    <property type="term" value="F:phosphatidylinositol diacylglycerol-lyase activity"/>
    <property type="evidence" value="ECO:0007669"/>
    <property type="project" value="UniProtKB-EC"/>
</dbReference>
<dbReference type="Proteomes" id="UP000032568">
    <property type="component" value="Chromosome"/>
</dbReference>
<keyword evidence="3" id="KW-1133">Transmembrane helix</keyword>
<dbReference type="PROSITE" id="PS00615">
    <property type="entry name" value="C_TYPE_LECTIN_1"/>
    <property type="match status" value="1"/>
</dbReference>
<dbReference type="Pfam" id="PF00059">
    <property type="entry name" value="Lectin_C"/>
    <property type="match status" value="1"/>
</dbReference>
<dbReference type="AlphaFoldDB" id="A0AAE9YQM8"/>
<dbReference type="RefSeq" id="WP_053042940.1">
    <property type="nucleotide sequence ID" value="NZ_CP059735.1"/>
</dbReference>
<dbReference type="InterPro" id="IPR017946">
    <property type="entry name" value="PLC-like_Pdiesterase_TIM-brl"/>
</dbReference>
<dbReference type="PANTHER" id="PTHR35518:SF2">
    <property type="entry name" value="MAINTENANCE OF TELOMERE CAPPING PROTEIN 6"/>
    <property type="match status" value="1"/>
</dbReference>
<feature type="domain" description="C-type lectin" evidence="6">
    <location>
        <begin position="282"/>
        <end position="329"/>
    </location>
</feature>
<evidence type="ECO:0000256" key="2">
    <source>
        <dbReference type="ARBA" id="ARBA00022692"/>
    </source>
</evidence>
<dbReference type="SUPFAM" id="SSF56436">
    <property type="entry name" value="C-type lectin-like"/>
    <property type="match status" value="2"/>
</dbReference>
<reference evidence="7 8" key="1">
    <citation type="journal article" date="2015" name="Genome Announc.">
        <title>Draft Genome Sequences of Marine Isolates of Thalassomonas viridans and Thalassomonas actiniarum.</title>
        <authorList>
            <person name="Olonade I."/>
            <person name="van Zyl L.J."/>
            <person name="Trindade M."/>
        </authorList>
    </citation>
    <scope>NUCLEOTIDE SEQUENCE [LARGE SCALE GENOMIC DNA]</scope>
    <source>
        <strain evidence="7 8">A5K-106</strain>
    </source>
</reference>
<organism evidence="7 8">
    <name type="scientific">Thalassomonas actiniarum</name>
    <dbReference type="NCBI Taxonomy" id="485447"/>
    <lineage>
        <taxon>Bacteria</taxon>
        <taxon>Pseudomonadati</taxon>
        <taxon>Pseudomonadota</taxon>
        <taxon>Gammaproteobacteria</taxon>
        <taxon>Alteromonadales</taxon>
        <taxon>Colwelliaceae</taxon>
        <taxon>Thalassomonas</taxon>
    </lineage>
</organism>
<dbReference type="SUPFAM" id="SSF51695">
    <property type="entry name" value="PLC-like phosphodiesterases"/>
    <property type="match status" value="1"/>
</dbReference>
<protein>
    <recommendedName>
        <fullName evidence="6">C-type lectin domain-containing protein</fullName>
    </recommendedName>
</protein>
<sequence length="408" mass="45043">MNFKLTHAAASCVLAFGAFIGQAQADSVDDFNNSWQGKALAAQRLIDVYSPMADNNIPGTHNSYNSEEYTSCNFSVGCRYLDPQQKLTIKDQLRLGARFIEIDAHWTTKMESLFSYPKRLLMCHGFCSINDKYLHEGLNEVKDWLNSSASDNQVLILYIEDHSDGHQGDLYEQINSRFGQWVYKSNGCGSIPNTLTKADVLAQGKKVLVWGDGGCHSNTNWKNFAFTGLGDIGRIWEDRTTVASIGNVFTGGSDDYITASDVTTYFKTGANIVNLDDMVTNDGRLAAGIWSWDSNEPNNSGGNQNCAVQWGNGRWDDQSCDNSRAFACQSDSDNSWQVTDQTGAWANGESACQQLGSQYHFSVPTNAMANEALKTVKDAKGVGTVWLNHDDRQNEGQWLVSGKSTVNF</sequence>
<dbReference type="Gene3D" id="3.20.20.190">
    <property type="entry name" value="Phosphatidylinositol (PI) phosphodiesterase"/>
    <property type="match status" value="1"/>
</dbReference>
<evidence type="ECO:0000259" key="6">
    <source>
        <dbReference type="PROSITE" id="PS50041"/>
    </source>
</evidence>
<dbReference type="KEGG" id="tact:SG35_021205"/>
<evidence type="ECO:0000256" key="1">
    <source>
        <dbReference type="ARBA" id="ARBA00004370"/>
    </source>
</evidence>
<keyword evidence="2" id="KW-0812">Transmembrane</keyword>
<evidence type="ECO:0000256" key="4">
    <source>
        <dbReference type="ARBA" id="ARBA00023136"/>
    </source>
</evidence>
<evidence type="ECO:0000313" key="8">
    <source>
        <dbReference type="Proteomes" id="UP000032568"/>
    </source>
</evidence>
<dbReference type="InterPro" id="IPR051008">
    <property type="entry name" value="Telomere_Capping_Maintenance"/>
</dbReference>
<dbReference type="InterPro" id="IPR018378">
    <property type="entry name" value="C-type_lectin_CS"/>
</dbReference>
<dbReference type="InterPro" id="IPR016187">
    <property type="entry name" value="CTDL_fold"/>
</dbReference>
<dbReference type="EMBL" id="CP059735">
    <property type="protein sequence ID" value="WDD97796.1"/>
    <property type="molecule type" value="Genomic_DNA"/>
</dbReference>